<evidence type="ECO:0000313" key="1">
    <source>
        <dbReference type="EMBL" id="MFH6603616.1"/>
    </source>
</evidence>
<accession>A0ACC7LK39</accession>
<sequence>MGKNKNLLKEEGMHAGASADKFAFAAFLRKVETPQEKKLWNFLCKRPKDLKFRRQHPFGKYVLDFYCHRARLVIELDGGQHKFNIEYDKDRTRVIEDHGLKVVRFENFEIDNNFEGVIKKIEAFLG</sequence>
<name>A0ACC7LK39_9FLAO</name>
<dbReference type="Proteomes" id="UP001595191">
    <property type="component" value="Unassembled WGS sequence"/>
</dbReference>
<protein>
    <submittedName>
        <fullName evidence="1">Endonuclease domain-containing protein</fullName>
    </submittedName>
</protein>
<reference evidence="1" key="1">
    <citation type="submission" date="2024-09" db="EMBL/GenBank/DDBJ databases">
        <authorList>
            <person name="Liu J."/>
        </authorList>
    </citation>
    <scope>NUCLEOTIDE SEQUENCE</scope>
    <source>
        <strain evidence="1">NBU2967</strain>
    </source>
</reference>
<keyword evidence="2" id="KW-1185">Reference proteome</keyword>
<keyword evidence="1" id="KW-0540">Nuclease</keyword>
<dbReference type="EMBL" id="JBHFPV010000001">
    <property type="protein sequence ID" value="MFH6603616.1"/>
    <property type="molecule type" value="Genomic_DNA"/>
</dbReference>
<proteinExistence type="predicted"/>
<evidence type="ECO:0000313" key="2">
    <source>
        <dbReference type="Proteomes" id="UP001595191"/>
    </source>
</evidence>
<keyword evidence="1" id="KW-0378">Hydrolase</keyword>
<organism evidence="1 2">
    <name type="scientific">Meishania litoralis</name>
    <dbReference type="NCBI Taxonomy" id="3434685"/>
    <lineage>
        <taxon>Bacteria</taxon>
        <taxon>Pseudomonadati</taxon>
        <taxon>Bacteroidota</taxon>
        <taxon>Flavobacteriia</taxon>
        <taxon>Flavobacteriales</taxon>
        <taxon>Flavobacteriaceae</taxon>
        <taxon>Meishania</taxon>
    </lineage>
</organism>
<keyword evidence="1" id="KW-0255">Endonuclease</keyword>
<gene>
    <name evidence="1" type="ORF">ACEZ3G_09025</name>
</gene>
<comment type="caution">
    <text evidence="1">The sequence shown here is derived from an EMBL/GenBank/DDBJ whole genome shotgun (WGS) entry which is preliminary data.</text>
</comment>